<keyword evidence="2" id="KW-0808">Transferase</keyword>
<dbReference type="PANTHER" id="PTHR46098">
    <property type="entry name" value="TRNA (CYTOSINE(38)-C(5))-METHYLTRANSFERASE"/>
    <property type="match status" value="1"/>
</dbReference>
<comment type="caution">
    <text evidence="5">The sequence shown here is derived from an EMBL/GenBank/DDBJ whole genome shotgun (WGS) entry which is preliminary data.</text>
</comment>
<dbReference type="Proteomes" id="UP000186817">
    <property type="component" value="Unassembled WGS sequence"/>
</dbReference>
<dbReference type="SUPFAM" id="SSF53335">
    <property type="entry name" value="S-adenosyl-L-methionine-dependent methyltransferases"/>
    <property type="match status" value="1"/>
</dbReference>
<feature type="compositionally biased region" description="Acidic residues" evidence="4">
    <location>
        <begin position="1"/>
        <end position="19"/>
    </location>
</feature>
<dbReference type="GO" id="GO:0008168">
    <property type="term" value="F:methyltransferase activity"/>
    <property type="evidence" value="ECO:0007669"/>
    <property type="project" value="UniProtKB-KW"/>
</dbReference>
<dbReference type="PANTHER" id="PTHR46098:SF1">
    <property type="entry name" value="TRNA (CYTOSINE(38)-C(5))-METHYLTRANSFERASE"/>
    <property type="match status" value="1"/>
</dbReference>
<dbReference type="AlphaFoldDB" id="A0A1Q9DHA4"/>
<evidence type="ECO:0000256" key="3">
    <source>
        <dbReference type="ARBA" id="ARBA00022691"/>
    </source>
</evidence>
<feature type="region of interest" description="Disordered" evidence="4">
    <location>
        <begin position="1"/>
        <end position="46"/>
    </location>
</feature>
<accession>A0A1Q9DHA4</accession>
<organism evidence="5 6">
    <name type="scientific">Symbiodinium microadriaticum</name>
    <name type="common">Dinoflagellate</name>
    <name type="synonym">Zooxanthella microadriatica</name>
    <dbReference type="NCBI Taxonomy" id="2951"/>
    <lineage>
        <taxon>Eukaryota</taxon>
        <taxon>Sar</taxon>
        <taxon>Alveolata</taxon>
        <taxon>Dinophyceae</taxon>
        <taxon>Suessiales</taxon>
        <taxon>Symbiodiniaceae</taxon>
        <taxon>Symbiodinium</taxon>
    </lineage>
</organism>
<keyword evidence="3" id="KW-0949">S-adenosyl-L-methionine</keyword>
<keyword evidence="1 5" id="KW-0489">Methyltransferase</keyword>
<evidence type="ECO:0000256" key="2">
    <source>
        <dbReference type="ARBA" id="ARBA00022679"/>
    </source>
</evidence>
<dbReference type="Gene3D" id="3.40.50.150">
    <property type="entry name" value="Vaccinia Virus protein VP39"/>
    <property type="match status" value="1"/>
</dbReference>
<protein>
    <submittedName>
        <fullName evidence="5">Modification methylase NlaIV</fullName>
    </submittedName>
</protein>
<dbReference type="InterPro" id="IPR029063">
    <property type="entry name" value="SAM-dependent_MTases_sf"/>
</dbReference>
<dbReference type="EMBL" id="LSRX01000539">
    <property type="protein sequence ID" value="OLP94490.1"/>
    <property type="molecule type" value="Genomic_DNA"/>
</dbReference>
<evidence type="ECO:0000313" key="6">
    <source>
        <dbReference type="Proteomes" id="UP000186817"/>
    </source>
</evidence>
<reference evidence="5 6" key="1">
    <citation type="submission" date="2016-02" db="EMBL/GenBank/DDBJ databases">
        <title>Genome analysis of coral dinoflagellate symbionts highlights evolutionary adaptations to a symbiotic lifestyle.</title>
        <authorList>
            <person name="Aranda M."/>
            <person name="Li Y."/>
            <person name="Liew Y.J."/>
            <person name="Baumgarten S."/>
            <person name="Simakov O."/>
            <person name="Wilson M."/>
            <person name="Piel J."/>
            <person name="Ashoor H."/>
            <person name="Bougouffa S."/>
            <person name="Bajic V.B."/>
            <person name="Ryu T."/>
            <person name="Ravasi T."/>
            <person name="Bayer T."/>
            <person name="Micklem G."/>
            <person name="Kim H."/>
            <person name="Bhak J."/>
            <person name="Lajeunesse T.C."/>
            <person name="Voolstra C.R."/>
        </authorList>
    </citation>
    <scope>NUCLEOTIDE SEQUENCE [LARGE SCALE GENOMIC DNA]</scope>
    <source>
        <strain evidence="5 6">CCMP2467</strain>
    </source>
</reference>
<dbReference type="InterPro" id="IPR001525">
    <property type="entry name" value="C5_MeTfrase"/>
</dbReference>
<proteinExistence type="predicted"/>
<evidence type="ECO:0000313" key="5">
    <source>
        <dbReference type="EMBL" id="OLP94490.1"/>
    </source>
</evidence>
<name>A0A1Q9DHA4_SYMMI</name>
<dbReference type="OrthoDB" id="419077at2759"/>
<evidence type="ECO:0000256" key="4">
    <source>
        <dbReference type="SAM" id="MobiDB-lite"/>
    </source>
</evidence>
<evidence type="ECO:0000256" key="1">
    <source>
        <dbReference type="ARBA" id="ARBA00022603"/>
    </source>
</evidence>
<dbReference type="GO" id="GO:0032259">
    <property type="term" value="P:methylation"/>
    <property type="evidence" value="ECO:0007669"/>
    <property type="project" value="UniProtKB-KW"/>
</dbReference>
<dbReference type="InterPro" id="IPR050750">
    <property type="entry name" value="C5-MTase"/>
</dbReference>
<dbReference type="Pfam" id="PF00145">
    <property type="entry name" value="DNA_methylase"/>
    <property type="match status" value="1"/>
</dbReference>
<keyword evidence="6" id="KW-1185">Reference proteome</keyword>
<gene>
    <name evidence="5" type="primary">nlaIVM</name>
    <name evidence="5" type="ORF">AK812_SmicGene23475</name>
</gene>
<feature type="compositionally biased region" description="Low complexity" evidence="4">
    <location>
        <begin position="32"/>
        <end position="46"/>
    </location>
</feature>
<sequence length="567" mass="63852">MSSDDSSVDTDVDALESTDESSSATDLQAVDESYSGADSSSSSDGTLSESAYSQCFSSSTTSTDDLPNWRQIRRQALRDPVEQQLLDPIQKMYVCGWGKDMLARTGMKNAVRRFLDYDLPVMSDCSGAEGGLLALKELGIQVDHVSSCESNHKAVEFIAHNFKPRVFYPDVCERELEDVNYGCAALIAGFPCQFSRLRKESLLLEEEDAKPFFAIIETLKLLKLPLFILENVLGIRKCMKVIRGLIRKQLPEYFLGLLQLNAKDLGDIVSRPRIYFIGIHRRYAAPHISSNDDLQSQISEVLRNARSPPSFKWPDLLLEDVSGEEEGGMPSKRRPTDPLPKWRHIHWSFMKDNKVNPKKLNKSEKAIDILSTLHGESKPRIVNASQQLNRMHIKRHIVPCLTPGSAMYVMHRGRCLTGLEMMLFQGFDVSQLNLFGMEDKVDSVWRVEWDPGLLQLILPDGMLAIGGDAADPVTVRIEWCKHEIPFVFHGDEDDASEDDVYQKNGKSKKRLVLKAVYILVASFWSLTKGGQDALLWSMQNPMWVPDSDDDDVLPAASKILYCCINVR</sequence>